<keyword evidence="3" id="KW-1185">Reference proteome</keyword>
<evidence type="ECO:0000256" key="1">
    <source>
        <dbReference type="SAM" id="MobiDB-lite"/>
    </source>
</evidence>
<name>A0A1Y3XPP5_9ACTN</name>
<evidence type="ECO:0000313" key="3">
    <source>
        <dbReference type="Proteomes" id="UP000195781"/>
    </source>
</evidence>
<dbReference type="EMBL" id="NFIE01000016">
    <property type="protein sequence ID" value="OUN87534.1"/>
    <property type="molecule type" value="Genomic_DNA"/>
</dbReference>
<feature type="compositionally biased region" description="Polar residues" evidence="1">
    <location>
        <begin position="103"/>
        <end position="118"/>
    </location>
</feature>
<protein>
    <submittedName>
        <fullName evidence="2">Uncharacterized protein</fullName>
    </submittedName>
</protein>
<comment type="caution">
    <text evidence="2">The sequence shown here is derived from an EMBL/GenBank/DDBJ whole genome shotgun (WGS) entry which is preliminary data.</text>
</comment>
<evidence type="ECO:0000313" key="2">
    <source>
        <dbReference type="EMBL" id="OUN87534.1"/>
    </source>
</evidence>
<sequence length="293" mass="31068">MLMGLVVFSFTLLFFGAAVYTATLPSLVQDAVDGDGAYAQIASGSLLEALVGSGGNQDASNAAVDGSTSGAGRVTSSGRVLGGVSGITGGASSSEMAGEDAQSDPSTNSGASNDESTTPGDDADERPGDDDSSGNTPGGDEEEPSDPVQEQADYEYLLVEFQAIDGQGGYIDQINDCTAAVEQDALASTEIRSRHRYRTLALEAELTNRYTANMNYLAKVSKRYKDALVNLVAMYRCLAMYVSTLNEVWVSNLSFEDPSQHVDEFMKPLEDAKINGENAALAEFQSYYDRFVL</sequence>
<feature type="region of interest" description="Disordered" evidence="1">
    <location>
        <begin position="53"/>
        <end position="148"/>
    </location>
</feature>
<accession>A0A1Y3XPP5</accession>
<dbReference type="AlphaFoldDB" id="A0A1Y3XPP5"/>
<proteinExistence type="predicted"/>
<feature type="compositionally biased region" description="Polar residues" evidence="1">
    <location>
        <begin position="56"/>
        <end position="78"/>
    </location>
</feature>
<feature type="compositionally biased region" description="Acidic residues" evidence="1">
    <location>
        <begin position="121"/>
        <end position="132"/>
    </location>
</feature>
<gene>
    <name evidence="2" type="ORF">B5G02_07235</name>
</gene>
<reference evidence="3" key="1">
    <citation type="submission" date="2017-04" db="EMBL/GenBank/DDBJ databases">
        <title>Function of individual gut microbiota members based on whole genome sequencing of pure cultures obtained from chicken caecum.</title>
        <authorList>
            <person name="Medvecky M."/>
            <person name="Cejkova D."/>
            <person name="Polansky O."/>
            <person name="Karasova D."/>
            <person name="Kubasova T."/>
            <person name="Cizek A."/>
            <person name="Rychlik I."/>
        </authorList>
    </citation>
    <scope>NUCLEOTIDE SEQUENCE [LARGE SCALE GENOMIC DNA]</scope>
    <source>
        <strain evidence="3">An5</strain>
    </source>
</reference>
<dbReference type="Proteomes" id="UP000195781">
    <property type="component" value="Unassembled WGS sequence"/>
</dbReference>
<feature type="compositionally biased region" description="Gly residues" evidence="1">
    <location>
        <begin position="80"/>
        <end position="89"/>
    </location>
</feature>
<organism evidence="2 3">
    <name type="scientific">[Collinsella] massiliensis</name>
    <dbReference type="NCBI Taxonomy" id="1232426"/>
    <lineage>
        <taxon>Bacteria</taxon>
        <taxon>Bacillati</taxon>
        <taxon>Actinomycetota</taxon>
        <taxon>Coriobacteriia</taxon>
        <taxon>Coriobacteriales</taxon>
        <taxon>Coriobacteriaceae</taxon>
        <taxon>Enorma</taxon>
    </lineage>
</organism>